<dbReference type="Proteomes" id="UP000002204">
    <property type="component" value="Plasmid pREL1"/>
</dbReference>
<reference evidence="1 2" key="2">
    <citation type="journal article" date="2006" name="Environ. Microbiol.">
        <title>Sequence analysis of three plasmids harboured in Rhodococcus erythropolis strain PR4.</title>
        <authorList>
            <person name="Sekine M."/>
            <person name="Tanikawa S."/>
            <person name="Omata S."/>
            <person name="Saito M."/>
            <person name="Fujisawa T."/>
            <person name="Tsukatani N."/>
            <person name="Tajima T."/>
            <person name="Sekigawa T."/>
            <person name="Kosugi H."/>
            <person name="Matsuo Y."/>
            <person name="Nishiko R."/>
            <person name="Imamura K."/>
            <person name="Ito M."/>
            <person name="Narita H."/>
            <person name="Tago S."/>
            <person name="Fujita N."/>
            <person name="Harayama S."/>
        </authorList>
    </citation>
    <scope>NUCLEOTIDE SEQUENCE [LARGE SCALE GENOMIC DNA]</scope>
    <source>
        <strain evidence="2">PR4 / NBRC 100887</strain>
        <plasmid evidence="1 2">pREL1</plasmid>
    </source>
</reference>
<keyword evidence="1" id="KW-0614">Plasmid</keyword>
<name>Q3L9T8_RHOE4</name>
<geneLocation type="plasmid" evidence="1 2">
    <name>pREL1</name>
</geneLocation>
<proteinExistence type="predicted"/>
<dbReference type="AlphaFoldDB" id="Q3L9T8"/>
<dbReference type="EMBL" id="AP008931">
    <property type="protein sequence ID" value="BAE46025.1"/>
    <property type="molecule type" value="Genomic_DNA"/>
</dbReference>
<reference evidence="2" key="1">
    <citation type="submission" date="2005-03" db="EMBL/GenBank/DDBJ databases">
        <title>Comparison of the complete genome sequences of Rhodococcus erythropolis PR4 and Rhodococcus opacus B4.</title>
        <authorList>
            <person name="Takarada H."/>
            <person name="Sekine M."/>
            <person name="Hosoyama A."/>
            <person name="Yamada R."/>
            <person name="Fujisawa T."/>
            <person name="Omata S."/>
            <person name="Shimizu A."/>
            <person name="Tsukatani N."/>
            <person name="Tanikawa S."/>
            <person name="Fujita N."/>
            <person name="Harayama S."/>
        </authorList>
    </citation>
    <scope>NUCLEOTIDE SEQUENCE [LARGE SCALE GENOMIC DNA]</scope>
    <source>
        <strain evidence="2">PR4 / NBRC 100887</strain>
        <plasmid evidence="2">pREL1</plasmid>
    </source>
</reference>
<dbReference type="RefSeq" id="WP_003941561.1">
    <property type="nucleotide sequence ID" value="NC_007491.1"/>
</dbReference>
<accession>Q3L9T8</accession>
<evidence type="ECO:0000313" key="1">
    <source>
        <dbReference type="EMBL" id="BAE46025.1"/>
    </source>
</evidence>
<dbReference type="GeneID" id="93806607"/>
<sequence length="55" mass="6038">MATVKDSTTWAIRALHYSELSDNAIEKDVDRANVFATHALVYATLAASGVEVHYN</sequence>
<dbReference type="KEGG" id="rer:RER_pREL1-00820"/>
<organism evidence="1 2">
    <name type="scientific">Rhodococcus erythropolis (strain PR4 / NBRC 100887)</name>
    <dbReference type="NCBI Taxonomy" id="234621"/>
    <lineage>
        <taxon>Bacteria</taxon>
        <taxon>Bacillati</taxon>
        <taxon>Actinomycetota</taxon>
        <taxon>Actinomycetes</taxon>
        <taxon>Mycobacteriales</taxon>
        <taxon>Nocardiaceae</taxon>
        <taxon>Rhodococcus</taxon>
        <taxon>Rhodococcus erythropolis group</taxon>
    </lineage>
</organism>
<evidence type="ECO:0000313" key="2">
    <source>
        <dbReference type="Proteomes" id="UP000002204"/>
    </source>
</evidence>
<dbReference type="HOGENOM" id="CLU_3029422_0_0_11"/>
<gene>
    <name evidence="1" type="ordered locus">RER_pREL1-00820</name>
</gene>
<protein>
    <submittedName>
        <fullName evidence="1">Uncharacterized protein</fullName>
    </submittedName>
</protein>